<comment type="caution">
    <text evidence="2">The sequence shown here is derived from an EMBL/GenBank/DDBJ whole genome shotgun (WGS) entry which is preliminary data.</text>
</comment>
<protein>
    <submittedName>
        <fullName evidence="2">Pimeloyl-ACP methyl ester carboxylesterase</fullName>
    </submittedName>
</protein>
<gene>
    <name evidence="2" type="ORF">HDA36_000771</name>
</gene>
<dbReference type="Pfam" id="PF00561">
    <property type="entry name" value="Abhydrolase_1"/>
    <property type="match status" value="1"/>
</dbReference>
<evidence type="ECO:0000313" key="3">
    <source>
        <dbReference type="Proteomes" id="UP000572635"/>
    </source>
</evidence>
<dbReference type="SUPFAM" id="SSF53474">
    <property type="entry name" value="alpha/beta-Hydrolases"/>
    <property type="match status" value="1"/>
</dbReference>
<dbReference type="InterPro" id="IPR050471">
    <property type="entry name" value="AB_hydrolase"/>
</dbReference>
<reference evidence="2 3" key="1">
    <citation type="submission" date="2020-08" db="EMBL/GenBank/DDBJ databases">
        <title>Sequencing the genomes of 1000 actinobacteria strains.</title>
        <authorList>
            <person name="Klenk H.-P."/>
        </authorList>
    </citation>
    <scope>NUCLEOTIDE SEQUENCE [LARGE SCALE GENOMIC DNA]</scope>
    <source>
        <strain evidence="2 3">DSM 44551</strain>
    </source>
</reference>
<sequence>MHHDTAPAATGSLPLPDGRTLAYAEYGDPDGAPVLFVPGAASGRRMSFGGPLPHRRRIRLISIDRPGLGASTPDPEKTLRSVGADLTRLAHALTGGPAPTVANSQGAPFALAAALHGAATRLVLASPADEAAHPALRPLLPAHFQNLLDTVATDPEQAARTFAEYTADGLFDMVLGSHPPCDAPVYTDPGFRRMFRAALEEGIAGGPPGYPADTVLAMSPWNLDLDRIAVPVSIHYGAHDRAHSPDHCRTLASRIPAARLHTDPHAGGSLLWARPGRILDDALHPGG</sequence>
<dbReference type="InterPro" id="IPR029058">
    <property type="entry name" value="AB_hydrolase_fold"/>
</dbReference>
<dbReference type="Gene3D" id="3.40.50.1820">
    <property type="entry name" value="alpha/beta hydrolase"/>
    <property type="match status" value="1"/>
</dbReference>
<dbReference type="GO" id="GO:0003824">
    <property type="term" value="F:catalytic activity"/>
    <property type="evidence" value="ECO:0007669"/>
    <property type="project" value="UniProtKB-ARBA"/>
</dbReference>
<dbReference type="InterPro" id="IPR000073">
    <property type="entry name" value="AB_hydrolase_1"/>
</dbReference>
<keyword evidence="3" id="KW-1185">Reference proteome</keyword>
<accession>A0A7W8QHR6</accession>
<dbReference type="EMBL" id="JACHDB010000001">
    <property type="protein sequence ID" value="MBB5430687.1"/>
    <property type="molecule type" value="Genomic_DNA"/>
</dbReference>
<feature type="domain" description="AB hydrolase-1" evidence="1">
    <location>
        <begin position="33"/>
        <end position="272"/>
    </location>
</feature>
<dbReference type="PANTHER" id="PTHR43433:SF10">
    <property type="entry name" value="AB HYDROLASE-1 DOMAIN-CONTAINING PROTEIN"/>
    <property type="match status" value="1"/>
</dbReference>
<dbReference type="PANTHER" id="PTHR43433">
    <property type="entry name" value="HYDROLASE, ALPHA/BETA FOLD FAMILY PROTEIN"/>
    <property type="match status" value="1"/>
</dbReference>
<dbReference type="RefSeq" id="WP_184388756.1">
    <property type="nucleotide sequence ID" value="NZ_BAAAJD010000020.1"/>
</dbReference>
<proteinExistence type="predicted"/>
<dbReference type="AlphaFoldDB" id="A0A7W8QHR6"/>
<organism evidence="2 3">
    <name type="scientific">Nocardiopsis composta</name>
    <dbReference type="NCBI Taxonomy" id="157465"/>
    <lineage>
        <taxon>Bacteria</taxon>
        <taxon>Bacillati</taxon>
        <taxon>Actinomycetota</taxon>
        <taxon>Actinomycetes</taxon>
        <taxon>Streptosporangiales</taxon>
        <taxon>Nocardiopsidaceae</taxon>
        <taxon>Nocardiopsis</taxon>
    </lineage>
</organism>
<name>A0A7W8QHR6_9ACTN</name>
<dbReference type="Proteomes" id="UP000572635">
    <property type="component" value="Unassembled WGS sequence"/>
</dbReference>
<evidence type="ECO:0000313" key="2">
    <source>
        <dbReference type="EMBL" id="MBB5430687.1"/>
    </source>
</evidence>
<evidence type="ECO:0000259" key="1">
    <source>
        <dbReference type="Pfam" id="PF00561"/>
    </source>
</evidence>